<feature type="signal peptide" evidence="1">
    <location>
        <begin position="1"/>
        <end position="22"/>
    </location>
</feature>
<comment type="caution">
    <text evidence="2">The sequence shown here is derived from an EMBL/GenBank/DDBJ whole genome shotgun (WGS) entry which is preliminary data.</text>
</comment>
<dbReference type="Proteomes" id="UP000179243">
    <property type="component" value="Unassembled WGS sequence"/>
</dbReference>
<dbReference type="EMBL" id="MFYX01000110">
    <property type="protein sequence ID" value="OGK02304.1"/>
    <property type="molecule type" value="Genomic_DNA"/>
</dbReference>
<organism evidence="2 3">
    <name type="scientific">Candidatus Raymondbacteria bacterium RIFOXYD12_FULL_49_13</name>
    <dbReference type="NCBI Taxonomy" id="1817890"/>
    <lineage>
        <taxon>Bacteria</taxon>
        <taxon>Raymondiibacteriota</taxon>
    </lineage>
</organism>
<evidence type="ECO:0000313" key="3">
    <source>
        <dbReference type="Proteomes" id="UP000179243"/>
    </source>
</evidence>
<feature type="chain" id="PRO_5009528439" description="Flagellar assembly protein T C-terminal domain-containing protein" evidence="1">
    <location>
        <begin position="23"/>
        <end position="311"/>
    </location>
</feature>
<evidence type="ECO:0000256" key="1">
    <source>
        <dbReference type="SAM" id="SignalP"/>
    </source>
</evidence>
<sequence length="311" mass="34673">MTSRNSLAAFFVLAVCSLCASAATTLGLLPFTNSSSYQGNWDLSLDVPRYVEADLRKTYTVVPFDTIFAFIKASKITPSDLNTPAGKQRIARKFNIDFIIDATISDFLVRKRVMGEGKYGGLKNYLAHIKASMSVFNRDENGALFKEVIEAEKKETLTAINLGKLSDDEEMFLKLNTEPFGSEIFEKSIAGGLMREFCDKMHSAIQRLPAPVYRKNDARKLVKNARIVDIKDADIYINAGSDDQVTVGDFYPVYAPGDTIKDPDTGEVLGVSDKFIGRIRITFVQASHFSRAESIEKTQPFSIKDMVRIEK</sequence>
<proteinExistence type="predicted"/>
<name>A0A1F7F6L2_UNCRA</name>
<accession>A0A1F7F6L2</accession>
<evidence type="ECO:0008006" key="4">
    <source>
        <dbReference type="Google" id="ProtNLM"/>
    </source>
</evidence>
<keyword evidence="1" id="KW-0732">Signal</keyword>
<gene>
    <name evidence="2" type="ORF">A2519_16685</name>
</gene>
<protein>
    <recommendedName>
        <fullName evidence="4">Flagellar assembly protein T C-terminal domain-containing protein</fullName>
    </recommendedName>
</protein>
<evidence type="ECO:0000313" key="2">
    <source>
        <dbReference type="EMBL" id="OGK02304.1"/>
    </source>
</evidence>
<dbReference type="AlphaFoldDB" id="A0A1F7F6L2"/>
<reference evidence="2 3" key="1">
    <citation type="journal article" date="2016" name="Nat. Commun.">
        <title>Thousands of microbial genomes shed light on interconnected biogeochemical processes in an aquifer system.</title>
        <authorList>
            <person name="Anantharaman K."/>
            <person name="Brown C.T."/>
            <person name="Hug L.A."/>
            <person name="Sharon I."/>
            <person name="Castelle C.J."/>
            <person name="Probst A.J."/>
            <person name="Thomas B.C."/>
            <person name="Singh A."/>
            <person name="Wilkins M.J."/>
            <person name="Karaoz U."/>
            <person name="Brodie E.L."/>
            <person name="Williams K.H."/>
            <person name="Hubbard S.S."/>
            <person name="Banfield J.F."/>
        </authorList>
    </citation>
    <scope>NUCLEOTIDE SEQUENCE [LARGE SCALE GENOMIC DNA]</scope>
</reference>